<dbReference type="GO" id="GO:0005506">
    <property type="term" value="F:iron ion binding"/>
    <property type="evidence" value="ECO:0007669"/>
    <property type="project" value="InterPro"/>
</dbReference>
<accession>A0AAD8L357</accession>
<dbReference type="Gene3D" id="1.10.630.10">
    <property type="entry name" value="Cytochrome P450"/>
    <property type="match status" value="1"/>
</dbReference>
<proteinExistence type="predicted"/>
<dbReference type="GO" id="GO:0016125">
    <property type="term" value="P:sterol metabolic process"/>
    <property type="evidence" value="ECO:0007669"/>
    <property type="project" value="TreeGrafter"/>
</dbReference>
<dbReference type="EMBL" id="JAUHHV010000001">
    <property type="protein sequence ID" value="KAK1434645.1"/>
    <property type="molecule type" value="Genomic_DNA"/>
</dbReference>
<dbReference type="PANTHER" id="PTHR24286">
    <property type="entry name" value="CYTOCHROME P450 26"/>
    <property type="match status" value="1"/>
</dbReference>
<dbReference type="GO" id="GO:0020037">
    <property type="term" value="F:heme binding"/>
    <property type="evidence" value="ECO:0007669"/>
    <property type="project" value="InterPro"/>
</dbReference>
<dbReference type="Proteomes" id="UP001229421">
    <property type="component" value="Unassembled WGS sequence"/>
</dbReference>
<evidence type="ECO:0000256" key="3">
    <source>
        <dbReference type="SAM" id="MobiDB-lite"/>
    </source>
</evidence>
<dbReference type="GO" id="GO:0004497">
    <property type="term" value="F:monooxygenase activity"/>
    <property type="evidence" value="ECO:0007669"/>
    <property type="project" value="InterPro"/>
</dbReference>
<keyword evidence="5" id="KW-1185">Reference proteome</keyword>
<protein>
    <submittedName>
        <fullName evidence="4">Uncharacterized protein</fullName>
    </submittedName>
</protein>
<keyword evidence="1" id="KW-0479">Metal-binding</keyword>
<dbReference type="InterPro" id="IPR036396">
    <property type="entry name" value="Cyt_P450_sf"/>
</dbReference>
<keyword evidence="2" id="KW-0408">Iron</keyword>
<evidence type="ECO:0000313" key="4">
    <source>
        <dbReference type="EMBL" id="KAK1434645.1"/>
    </source>
</evidence>
<dbReference type="Pfam" id="PF00067">
    <property type="entry name" value="p450"/>
    <property type="match status" value="1"/>
</dbReference>
<organism evidence="4 5">
    <name type="scientific">Tagetes erecta</name>
    <name type="common">African marigold</name>
    <dbReference type="NCBI Taxonomy" id="13708"/>
    <lineage>
        <taxon>Eukaryota</taxon>
        <taxon>Viridiplantae</taxon>
        <taxon>Streptophyta</taxon>
        <taxon>Embryophyta</taxon>
        <taxon>Tracheophyta</taxon>
        <taxon>Spermatophyta</taxon>
        <taxon>Magnoliopsida</taxon>
        <taxon>eudicotyledons</taxon>
        <taxon>Gunneridae</taxon>
        <taxon>Pentapetalae</taxon>
        <taxon>asterids</taxon>
        <taxon>campanulids</taxon>
        <taxon>Asterales</taxon>
        <taxon>Asteraceae</taxon>
        <taxon>Asteroideae</taxon>
        <taxon>Heliantheae alliance</taxon>
        <taxon>Tageteae</taxon>
        <taxon>Tagetes</taxon>
    </lineage>
</organism>
<dbReference type="AlphaFoldDB" id="A0AAD8L357"/>
<dbReference type="GO" id="GO:0016705">
    <property type="term" value="F:oxidoreductase activity, acting on paired donors, with incorporation or reduction of molecular oxygen"/>
    <property type="evidence" value="ECO:0007669"/>
    <property type="project" value="InterPro"/>
</dbReference>
<evidence type="ECO:0000256" key="1">
    <source>
        <dbReference type="ARBA" id="ARBA00022723"/>
    </source>
</evidence>
<evidence type="ECO:0000313" key="5">
    <source>
        <dbReference type="Proteomes" id="UP001229421"/>
    </source>
</evidence>
<feature type="region of interest" description="Disordered" evidence="3">
    <location>
        <begin position="1"/>
        <end position="21"/>
    </location>
</feature>
<dbReference type="InterPro" id="IPR001128">
    <property type="entry name" value="Cyt_P450"/>
</dbReference>
<dbReference type="PANTHER" id="PTHR24286:SF11">
    <property type="entry name" value="CYTOCHROME P450, FAMILY 87, SUBFAMILY A, POLYPEPTIDE 2"/>
    <property type="match status" value="1"/>
</dbReference>
<feature type="compositionally biased region" description="Basic and acidic residues" evidence="3">
    <location>
        <begin position="10"/>
        <end position="21"/>
    </location>
</feature>
<dbReference type="SUPFAM" id="SSF48264">
    <property type="entry name" value="Cytochrome P450"/>
    <property type="match status" value="1"/>
</dbReference>
<sequence>MNNQSNGGFADHKKKEERKEGQDYMLPAGWAVTVCPPAVHLNPVNYKDPLEFNSPRWERMEQKRALKNFMAFGGGMRFFVGIDFT</sequence>
<reference evidence="4" key="1">
    <citation type="journal article" date="2023" name="bioRxiv">
        <title>Improved chromosome-level genome assembly for marigold (Tagetes erecta).</title>
        <authorList>
            <person name="Jiang F."/>
            <person name="Yuan L."/>
            <person name="Wang S."/>
            <person name="Wang H."/>
            <person name="Xu D."/>
            <person name="Wang A."/>
            <person name="Fan W."/>
        </authorList>
    </citation>
    <scope>NUCLEOTIDE SEQUENCE</scope>
    <source>
        <strain evidence="4">WSJ</strain>
        <tissue evidence="4">Leaf</tissue>
    </source>
</reference>
<dbReference type="GO" id="GO:0016132">
    <property type="term" value="P:brassinosteroid biosynthetic process"/>
    <property type="evidence" value="ECO:0007669"/>
    <property type="project" value="TreeGrafter"/>
</dbReference>
<name>A0AAD8L357_TARER</name>
<gene>
    <name evidence="4" type="ORF">QVD17_00394</name>
</gene>
<evidence type="ECO:0000256" key="2">
    <source>
        <dbReference type="ARBA" id="ARBA00023004"/>
    </source>
</evidence>
<comment type="caution">
    <text evidence="4">The sequence shown here is derived from an EMBL/GenBank/DDBJ whole genome shotgun (WGS) entry which is preliminary data.</text>
</comment>
<dbReference type="GO" id="GO:0010268">
    <property type="term" value="P:brassinosteroid homeostasis"/>
    <property type="evidence" value="ECO:0007669"/>
    <property type="project" value="TreeGrafter"/>
</dbReference>